<protein>
    <submittedName>
        <fullName evidence="2">Uncharacterized protein</fullName>
    </submittedName>
</protein>
<keyword evidence="1" id="KW-1133">Transmembrane helix</keyword>
<keyword evidence="3" id="KW-1185">Reference proteome</keyword>
<sequence>MITFGSNSVWDSLRLIGISLAVVAVVIGLVVWIGRRRGSRTRGLV</sequence>
<evidence type="ECO:0000313" key="3">
    <source>
        <dbReference type="Proteomes" id="UP000183750"/>
    </source>
</evidence>
<name>A0A1H4JIH5_9MICO</name>
<keyword evidence="1" id="KW-0472">Membrane</keyword>
<evidence type="ECO:0000313" key="2">
    <source>
        <dbReference type="EMBL" id="SEB45438.1"/>
    </source>
</evidence>
<dbReference type="Proteomes" id="UP000183750">
    <property type="component" value="Unassembled WGS sequence"/>
</dbReference>
<dbReference type="RefSeq" id="WP_157519612.1">
    <property type="nucleotide sequence ID" value="NZ_FNSQ01000005.1"/>
</dbReference>
<evidence type="ECO:0000256" key="1">
    <source>
        <dbReference type="SAM" id="Phobius"/>
    </source>
</evidence>
<accession>A0A1H4JIH5</accession>
<reference evidence="3" key="1">
    <citation type="submission" date="2016-10" db="EMBL/GenBank/DDBJ databases">
        <authorList>
            <person name="Varghese N."/>
            <person name="Submissions S."/>
        </authorList>
    </citation>
    <scope>NUCLEOTIDE SEQUENCE [LARGE SCALE GENOMIC DNA]</scope>
    <source>
        <strain evidence="3">DSM 16089</strain>
    </source>
</reference>
<dbReference type="EMBL" id="FNSQ01000005">
    <property type="protein sequence ID" value="SEB45438.1"/>
    <property type="molecule type" value="Genomic_DNA"/>
</dbReference>
<proteinExistence type="predicted"/>
<organism evidence="2 3">
    <name type="scientific">Microbacterium hydrocarbonoxydans</name>
    <dbReference type="NCBI Taxonomy" id="273678"/>
    <lineage>
        <taxon>Bacteria</taxon>
        <taxon>Bacillati</taxon>
        <taxon>Actinomycetota</taxon>
        <taxon>Actinomycetes</taxon>
        <taxon>Micrococcales</taxon>
        <taxon>Microbacteriaceae</taxon>
        <taxon>Microbacterium</taxon>
    </lineage>
</organism>
<gene>
    <name evidence="2" type="ORF">SAMN04489807_0819</name>
</gene>
<feature type="transmembrane region" description="Helical" evidence="1">
    <location>
        <begin position="12"/>
        <end position="33"/>
    </location>
</feature>
<dbReference type="AlphaFoldDB" id="A0A1H4JIH5"/>
<keyword evidence="1" id="KW-0812">Transmembrane</keyword>